<dbReference type="Proteomes" id="UP001348149">
    <property type="component" value="Unassembled WGS sequence"/>
</dbReference>
<protein>
    <submittedName>
        <fullName evidence="2">CaiB/BaiF CoA-transferase family protein</fullName>
    </submittedName>
</protein>
<keyword evidence="3" id="KW-1185">Reference proteome</keyword>
<dbReference type="InterPro" id="IPR044855">
    <property type="entry name" value="CoA-Trfase_III_dom3_sf"/>
</dbReference>
<gene>
    <name evidence="2" type="ORF">VK792_05340</name>
</gene>
<dbReference type="Gene3D" id="3.40.50.10540">
    <property type="entry name" value="Crotonobetainyl-coa:carnitine coa-transferase, domain 1"/>
    <property type="match status" value="1"/>
</dbReference>
<evidence type="ECO:0000313" key="3">
    <source>
        <dbReference type="Proteomes" id="UP001348149"/>
    </source>
</evidence>
<dbReference type="SUPFAM" id="SSF89796">
    <property type="entry name" value="CoA-transferase family III (CaiB/BaiF)"/>
    <property type="match status" value="1"/>
</dbReference>
<keyword evidence="1" id="KW-0808">Transferase</keyword>
<dbReference type="InterPro" id="IPR003673">
    <property type="entry name" value="CoA-Trfase_fam_III"/>
</dbReference>
<evidence type="ECO:0000256" key="1">
    <source>
        <dbReference type="ARBA" id="ARBA00022679"/>
    </source>
</evidence>
<reference evidence="2 3" key="1">
    <citation type="submission" date="2024-01" db="EMBL/GenBank/DDBJ databases">
        <title>Mesobacterium rodlantinim sp. nov., isolated from shallow sea hydrothermal systems off Kueishantao Island.</title>
        <authorList>
            <person name="Su Z."/>
            <person name="Tang K."/>
        </authorList>
    </citation>
    <scope>NUCLEOTIDE SEQUENCE [LARGE SCALE GENOMIC DNA]</scope>
    <source>
        <strain evidence="2 3">TK19101</strain>
    </source>
</reference>
<name>A0ABU6HE09_9RHOB</name>
<dbReference type="RefSeq" id="WP_326296325.1">
    <property type="nucleotide sequence ID" value="NZ_JAYLLH010000005.1"/>
</dbReference>
<accession>A0ABU6HE09</accession>
<evidence type="ECO:0000313" key="2">
    <source>
        <dbReference type="EMBL" id="MEC3860700.1"/>
    </source>
</evidence>
<dbReference type="PANTHER" id="PTHR48207">
    <property type="entry name" value="SUCCINATE--HYDROXYMETHYLGLUTARATE COA-TRANSFERASE"/>
    <property type="match status" value="1"/>
</dbReference>
<dbReference type="Gene3D" id="3.30.1540.10">
    <property type="entry name" value="formyl-coa transferase, domain 3"/>
    <property type="match status" value="1"/>
</dbReference>
<comment type="caution">
    <text evidence="2">The sequence shown here is derived from an EMBL/GenBank/DDBJ whole genome shotgun (WGS) entry which is preliminary data.</text>
</comment>
<dbReference type="InterPro" id="IPR023606">
    <property type="entry name" value="CoA-Trfase_III_dom_1_sf"/>
</dbReference>
<organism evidence="2 3">
    <name type="scientific">Mesobacterium hydrothermale</name>
    <dbReference type="NCBI Taxonomy" id="3111907"/>
    <lineage>
        <taxon>Bacteria</taxon>
        <taxon>Pseudomonadati</taxon>
        <taxon>Pseudomonadota</taxon>
        <taxon>Alphaproteobacteria</taxon>
        <taxon>Rhodobacterales</taxon>
        <taxon>Roseobacteraceae</taxon>
        <taxon>Mesobacterium</taxon>
    </lineage>
</organism>
<dbReference type="PANTHER" id="PTHR48207:SF3">
    <property type="entry name" value="SUCCINATE--HYDROXYMETHYLGLUTARATE COA-TRANSFERASE"/>
    <property type="match status" value="1"/>
</dbReference>
<dbReference type="InterPro" id="IPR050483">
    <property type="entry name" value="CoA-transferase_III_domain"/>
</dbReference>
<dbReference type="EMBL" id="JAYLLH010000005">
    <property type="protein sequence ID" value="MEC3860700.1"/>
    <property type="molecule type" value="Genomic_DNA"/>
</dbReference>
<dbReference type="Pfam" id="PF02515">
    <property type="entry name" value="CoA_transf_3"/>
    <property type="match status" value="1"/>
</dbReference>
<proteinExistence type="predicted"/>
<sequence>MTGPLRDIRILDLTNVLAGPFCTHQLAHLGAEVIKIEVPGSGDLARQLGMDEDLSAQGMGISFLAPNPGKKSVTLNLKSATGRDILKRLVETSDVLVENFRPGVMDRLGLSYEVLKGVNPRLIYCAISGFGQNGPLKDRPAYDQIVQGLSGAMAITGDKSCNPMRAGWPIADTVGGLTAAMAISAALNAPERGAFIDVSMLDSLIATMGWAVSNLLIGGVAPVPAGNQNLTSSPSAAYRCADGWLNIAANKQEQWEALATHLGLSELITDPRFVTRFDRRQNRDALNTLIEDKLTAQSVAHWEQALNGLGIPAGGINSMEGALTHPQYVQRDQIGDYTLPDGRQVRAVRTGMQFDGAPLTVDSAPPALGADTDDVLRDLGLTEDEVETLRKERAI</sequence>